<accession>A0A7Y4LY92</accession>
<feature type="region of interest" description="Disordered" evidence="1">
    <location>
        <begin position="522"/>
        <end position="558"/>
    </location>
</feature>
<proteinExistence type="predicted"/>
<reference evidence="4 5" key="1">
    <citation type="submission" date="2020-03" db="EMBL/GenBank/DDBJ databases">
        <title>Bradyrhizobium diversity isolated from nodules of Indigofera sp.</title>
        <authorList>
            <person name="Klepa M."/>
            <person name="Helene L."/>
            <person name="Hungria M."/>
        </authorList>
    </citation>
    <scope>NUCLEOTIDE SEQUENCE [LARGE SCALE GENOMIC DNA]</scope>
    <source>
        <strain evidence="4 5">WSM 1791</strain>
    </source>
</reference>
<dbReference type="PROSITE" id="PS51736">
    <property type="entry name" value="RECOMBINASES_3"/>
    <property type="match status" value="1"/>
</dbReference>
<dbReference type="InterPro" id="IPR036162">
    <property type="entry name" value="Resolvase-like_N_sf"/>
</dbReference>
<name>A0A7Y4LY92_9BRAD</name>
<dbReference type="GO" id="GO:0000150">
    <property type="term" value="F:DNA strand exchange activity"/>
    <property type="evidence" value="ECO:0007669"/>
    <property type="project" value="InterPro"/>
</dbReference>
<dbReference type="Gene3D" id="3.40.50.1390">
    <property type="entry name" value="Resolvase, N-terminal catalytic domain"/>
    <property type="match status" value="1"/>
</dbReference>
<gene>
    <name evidence="4" type="ORF">HCN58_26165</name>
</gene>
<dbReference type="InterPro" id="IPR006119">
    <property type="entry name" value="Resolv_N"/>
</dbReference>
<feature type="domain" description="Resolvase/invertase-type recombinase catalytic" evidence="2">
    <location>
        <begin position="20"/>
        <end position="170"/>
    </location>
</feature>
<comment type="caution">
    <text evidence="4">The sequence shown here is derived from an EMBL/GenBank/DDBJ whole genome shotgun (WGS) entry which is preliminary data.</text>
</comment>
<dbReference type="Proteomes" id="UP000544122">
    <property type="component" value="Unassembled WGS sequence"/>
</dbReference>
<evidence type="ECO:0000313" key="4">
    <source>
        <dbReference type="EMBL" id="NOJ43021.1"/>
    </source>
</evidence>
<evidence type="ECO:0000256" key="1">
    <source>
        <dbReference type="SAM" id="MobiDB-lite"/>
    </source>
</evidence>
<evidence type="ECO:0000259" key="2">
    <source>
        <dbReference type="PROSITE" id="PS51736"/>
    </source>
</evidence>
<dbReference type="SMART" id="SM00857">
    <property type="entry name" value="Resolvase"/>
    <property type="match status" value="1"/>
</dbReference>
<dbReference type="SUPFAM" id="SSF53041">
    <property type="entry name" value="Resolvase-like"/>
    <property type="match status" value="1"/>
</dbReference>
<dbReference type="Gene3D" id="3.90.1750.20">
    <property type="entry name" value="Putative Large Serine Recombinase, Chain B, Domain 2"/>
    <property type="match status" value="1"/>
</dbReference>
<feature type="domain" description="Recombinase" evidence="3">
    <location>
        <begin position="200"/>
        <end position="323"/>
    </location>
</feature>
<dbReference type="InterPro" id="IPR011109">
    <property type="entry name" value="DNA_bind_recombinase_dom"/>
</dbReference>
<organism evidence="4 5">
    <name type="scientific">Bradyrhizobium australiense</name>
    <dbReference type="NCBI Taxonomy" id="2721161"/>
    <lineage>
        <taxon>Bacteria</taxon>
        <taxon>Pseudomonadati</taxon>
        <taxon>Pseudomonadota</taxon>
        <taxon>Alphaproteobacteria</taxon>
        <taxon>Hyphomicrobiales</taxon>
        <taxon>Nitrobacteraceae</taxon>
        <taxon>Bradyrhizobium</taxon>
    </lineage>
</organism>
<dbReference type="Pfam" id="PF00239">
    <property type="entry name" value="Resolvase"/>
    <property type="match status" value="1"/>
</dbReference>
<protein>
    <submittedName>
        <fullName evidence="4">Recombinase family protein</fullName>
    </submittedName>
</protein>
<dbReference type="FunFam" id="3.40.50.1390:FF:000008">
    <property type="entry name" value="DNA recombinase"/>
    <property type="match status" value="1"/>
</dbReference>
<dbReference type="InterPro" id="IPR038109">
    <property type="entry name" value="DNA_bind_recomb_sf"/>
</dbReference>
<dbReference type="PROSITE" id="PS51737">
    <property type="entry name" value="RECOMBINASE_DNA_BIND"/>
    <property type="match status" value="1"/>
</dbReference>
<dbReference type="PANTHER" id="PTHR30461:SF23">
    <property type="entry name" value="DNA RECOMBINASE-RELATED"/>
    <property type="match status" value="1"/>
</dbReference>
<dbReference type="GO" id="GO:0003677">
    <property type="term" value="F:DNA binding"/>
    <property type="evidence" value="ECO:0007669"/>
    <property type="project" value="InterPro"/>
</dbReference>
<dbReference type="AlphaFoldDB" id="A0A7Y4LY92"/>
<evidence type="ECO:0000313" key="5">
    <source>
        <dbReference type="Proteomes" id="UP000544122"/>
    </source>
</evidence>
<dbReference type="EMBL" id="JAAVLX010000009">
    <property type="protein sequence ID" value="NOJ43021.1"/>
    <property type="molecule type" value="Genomic_DNA"/>
</dbReference>
<dbReference type="CDD" id="cd00338">
    <property type="entry name" value="Ser_Recombinase"/>
    <property type="match status" value="1"/>
</dbReference>
<dbReference type="InterPro" id="IPR050639">
    <property type="entry name" value="SSR_resolvase"/>
</dbReference>
<sequence length="558" mass="63528">MANALVVHKDRLPRLQRGLRAAQYVRMSTDYQRYSIENQAAAIAAYAQLHQLSIVRTYRDEGESGLRIKNRSGLTKLLDDVQSGAADFGHILVYDVSRWGRFQDIDESAHYEFICKQVGIKVSYCAELFDNDGSLLSSIVKNIKRVMAAEYSRELSAKVQAGKLRFAKAGFLVGGTVGYGLQRLAVDKDARPKGILAEGQCKYLITDHVRVQPGPDHEKEIVKWIFQEYLRGKSQAEIGKALNLRDVPSKTGRPWTQPAIRDILRNEAYVGTLIYNRCTQKLGAKRTTNPRDIWIRSDGCVEPIVDQDVFLRARKRAEEYHVRISEEEMLVRLRKVLMKRGRLSAEIIDTTPGLPSNTTYINHFGSLRNTYRLIGYDNTKFWDDLKANQRWVSLNGANGMLLRDAFERSGARATFDASIECLRVNDDVNICFGVAKCRKWRGRLPLWTLRRRAKQPLGWTIAIRLGEKNEAILDYLLLPTPPLTRTWIWFSEKSLAARNIESFANFEAVARSLIRRVKKRRAAQQLNGSGRGRRAQGRSTRQAAPASRSVTAMGRRRK</sequence>
<keyword evidence="5" id="KW-1185">Reference proteome</keyword>
<dbReference type="RefSeq" id="WP_171582245.1">
    <property type="nucleotide sequence ID" value="NZ_JAAVLX010000009.1"/>
</dbReference>
<evidence type="ECO:0000259" key="3">
    <source>
        <dbReference type="PROSITE" id="PS51737"/>
    </source>
</evidence>
<dbReference type="PANTHER" id="PTHR30461">
    <property type="entry name" value="DNA-INVERTASE FROM LAMBDOID PROPHAGE"/>
    <property type="match status" value="1"/>
</dbReference>
<dbReference type="Pfam" id="PF07508">
    <property type="entry name" value="Recombinase"/>
    <property type="match status" value="1"/>
</dbReference>